<proteinExistence type="predicted"/>
<evidence type="ECO:0000313" key="5">
    <source>
        <dbReference type="EMBL" id="MFD2609531.1"/>
    </source>
</evidence>
<protein>
    <submittedName>
        <fullName evidence="5">DNA methyltransferase</fullName>
    </submittedName>
</protein>
<dbReference type="EMBL" id="JBHUMK010000037">
    <property type="protein sequence ID" value="MFD2609531.1"/>
    <property type="molecule type" value="Genomic_DNA"/>
</dbReference>
<dbReference type="Gene3D" id="3.40.50.300">
    <property type="entry name" value="P-loop containing nucleotide triphosphate hydrolases"/>
    <property type="match status" value="2"/>
</dbReference>
<dbReference type="InterPro" id="IPR014001">
    <property type="entry name" value="Helicase_ATP-bd"/>
</dbReference>
<dbReference type="Pfam" id="PF01555">
    <property type="entry name" value="N6_N4_Mtase"/>
    <property type="match status" value="1"/>
</dbReference>
<dbReference type="SMART" id="SM00487">
    <property type="entry name" value="DEXDc"/>
    <property type="match status" value="1"/>
</dbReference>
<dbReference type="Pfam" id="PF00271">
    <property type="entry name" value="Helicase_C"/>
    <property type="match status" value="1"/>
</dbReference>
<dbReference type="InterPro" id="IPR001650">
    <property type="entry name" value="Helicase_C-like"/>
</dbReference>
<feature type="domain" description="Helicase ATP-binding" evidence="4">
    <location>
        <begin position="45"/>
        <end position="197"/>
    </location>
</feature>
<dbReference type="PANTHER" id="PTHR45766">
    <property type="entry name" value="DNA ANNEALING HELICASE AND ENDONUCLEASE ZRANB3 FAMILY MEMBER"/>
    <property type="match status" value="1"/>
</dbReference>
<dbReference type="SUPFAM" id="SSF52540">
    <property type="entry name" value="P-loop containing nucleoside triphosphate hydrolases"/>
    <property type="match status" value="1"/>
</dbReference>
<dbReference type="InterPro" id="IPR029063">
    <property type="entry name" value="SAM-dependent_MTases_sf"/>
</dbReference>
<dbReference type="SUPFAM" id="SSF53335">
    <property type="entry name" value="S-adenosyl-L-methionine-dependent methyltransferases"/>
    <property type="match status" value="1"/>
</dbReference>
<dbReference type="Proteomes" id="UP001597475">
    <property type="component" value="Unassembled WGS sequence"/>
</dbReference>
<evidence type="ECO:0000256" key="3">
    <source>
        <dbReference type="ARBA" id="ARBA00022801"/>
    </source>
</evidence>
<keyword evidence="2" id="KW-0808">Transferase</keyword>
<dbReference type="PRINTS" id="PR00508">
    <property type="entry name" value="S21N4MTFRASE"/>
</dbReference>
<dbReference type="PANTHER" id="PTHR45766:SF6">
    <property type="entry name" value="SWI_SNF-RELATED MATRIX-ASSOCIATED ACTIN-DEPENDENT REGULATOR OF CHROMATIN SUBFAMILY A-LIKE PROTEIN 1"/>
    <property type="match status" value="1"/>
</dbReference>
<accession>A0ABW5P2Q9</accession>
<keyword evidence="6" id="KW-1185">Reference proteome</keyword>
<reference evidence="6" key="1">
    <citation type="journal article" date="2019" name="Int. J. Syst. Evol. Microbiol.">
        <title>The Global Catalogue of Microorganisms (GCM) 10K type strain sequencing project: providing services to taxonomists for standard genome sequencing and annotation.</title>
        <authorList>
            <consortium name="The Broad Institute Genomics Platform"/>
            <consortium name="The Broad Institute Genome Sequencing Center for Infectious Disease"/>
            <person name="Wu L."/>
            <person name="Ma J."/>
        </authorList>
    </citation>
    <scope>NUCLEOTIDE SEQUENCE [LARGE SCALE GENOMIC DNA]</scope>
    <source>
        <strain evidence="6">KCTC 33842</strain>
    </source>
</reference>
<keyword evidence="1 5" id="KW-0489">Methyltransferase</keyword>
<dbReference type="InterPro" id="IPR027417">
    <property type="entry name" value="P-loop_NTPase"/>
</dbReference>
<evidence type="ECO:0000259" key="4">
    <source>
        <dbReference type="PROSITE" id="PS51192"/>
    </source>
</evidence>
<evidence type="ECO:0000313" key="6">
    <source>
        <dbReference type="Proteomes" id="UP001597475"/>
    </source>
</evidence>
<organism evidence="5 6">
    <name type="scientific">Deinococcus taklimakanensis</name>
    <dbReference type="NCBI Taxonomy" id="536443"/>
    <lineage>
        <taxon>Bacteria</taxon>
        <taxon>Thermotogati</taxon>
        <taxon>Deinococcota</taxon>
        <taxon>Deinococci</taxon>
        <taxon>Deinococcales</taxon>
        <taxon>Deinococcaceae</taxon>
        <taxon>Deinococcus</taxon>
    </lineage>
</organism>
<dbReference type="Gene3D" id="3.40.50.150">
    <property type="entry name" value="Vaccinia Virus protein VP39"/>
    <property type="match status" value="1"/>
</dbReference>
<sequence length="769" mass="86644">MTSLSESPRRDYTQFLTGKLVDAPALGFTPHALPAELKDFQVDLVTWALERGRAALFAERGLGKAFMELSWAQRVAFHTHRKALILAPLAVSWQLAREAERFAIEAAVWDGGDRLPDAPVVIMNYEKLERLIELDLIGEFAGVALDESSILKSFMGKTKQLLVQAFAETPYRLAATATPSPNDIVELGNHAQFLGLMEPGEMLTRWFINDTTQAQTFRLKKHGEPEFYRWLSGWARALRLPSDLDSRYSDDGYLRPAPEYVTHTIHTDHSGAAEEEGTLFRKASGSATSIHKELRLTLAERAAKVAELVNAEPGEPWAVWVHTNQEADALRALLPDAVEVRGNMTPAEKEAGLMAFTDGTARVLITKPSIAGWGMNWQHCARTAVMSLNYSFEELYQVVGRFDRYGQPRPVQVHLITTDTHQSVLSTINRKQAEHRAMQDRLIQATRDAQVAQAAVQLTIGPAHRQTVEGDGYRLFNGDSCEVIKGIEGNSHDFQIFSPPFSNLYSYSPDLRDMGNTDDDQHFFQHFGYLIPELRRTLKPGRLCAVHVKNLQIYKSKEGYTALRDFRGDTIRAFLDAEKGEDGSFWTYHSEICIWTDPVREMQRTKAHGLLYKNIRTDAANNRQGVAEHVIVFRKWGPGMDETPKVTHDPAEFTLDMWQRYASPVWFDISRTDVLNARIASTDEDEKHLAPLQLEVIRRCVQLWTNPGELVFTPFLGVGSEVYGAVQMGRRGEGIELKPEYFQWAERNVRQAAEQAACRLFPMAGAVSA</sequence>
<dbReference type="PROSITE" id="PS51192">
    <property type="entry name" value="HELICASE_ATP_BIND_1"/>
    <property type="match status" value="1"/>
</dbReference>
<evidence type="ECO:0000256" key="1">
    <source>
        <dbReference type="ARBA" id="ARBA00022603"/>
    </source>
</evidence>
<name>A0ABW5P2Q9_9DEIO</name>
<dbReference type="InterPro" id="IPR001091">
    <property type="entry name" value="RM_Methyltransferase"/>
</dbReference>
<dbReference type="RefSeq" id="WP_386844979.1">
    <property type="nucleotide sequence ID" value="NZ_JBHUMK010000037.1"/>
</dbReference>
<gene>
    <name evidence="5" type="ORF">ACFSR9_08785</name>
</gene>
<dbReference type="InterPro" id="IPR002941">
    <property type="entry name" value="DNA_methylase_N4/N6"/>
</dbReference>
<evidence type="ECO:0000256" key="2">
    <source>
        <dbReference type="ARBA" id="ARBA00022679"/>
    </source>
</evidence>
<dbReference type="GO" id="GO:0032259">
    <property type="term" value="P:methylation"/>
    <property type="evidence" value="ECO:0007669"/>
    <property type="project" value="UniProtKB-KW"/>
</dbReference>
<dbReference type="GO" id="GO:0008168">
    <property type="term" value="F:methyltransferase activity"/>
    <property type="evidence" value="ECO:0007669"/>
    <property type="project" value="UniProtKB-KW"/>
</dbReference>
<comment type="caution">
    <text evidence="5">The sequence shown here is derived from an EMBL/GenBank/DDBJ whole genome shotgun (WGS) entry which is preliminary data.</text>
</comment>
<keyword evidence="3" id="KW-0378">Hydrolase</keyword>